<dbReference type="FunFam" id="3.40.50.720:FF:000095">
    <property type="entry name" value="NADP-dependent malic enzyme"/>
    <property type="match status" value="1"/>
</dbReference>
<dbReference type="InParanoid" id="A0A0M9UDR1"/>
<dbReference type="PANTHER" id="PTHR43237">
    <property type="entry name" value="NADP-DEPENDENT MALIC ENZYME"/>
    <property type="match status" value="1"/>
</dbReference>
<dbReference type="GO" id="GO:0006108">
    <property type="term" value="P:malate metabolic process"/>
    <property type="evidence" value="ECO:0007669"/>
    <property type="project" value="InterPro"/>
</dbReference>
<comment type="similarity">
    <text evidence="3">In the N-terminal section; belongs to the malic enzymes family.</text>
</comment>
<evidence type="ECO:0000256" key="6">
    <source>
        <dbReference type="ARBA" id="ARBA00022723"/>
    </source>
</evidence>
<reference evidence="14 16" key="1">
    <citation type="journal article" date="2015" name="Genome Announc.">
        <title>Draft Genome Sequence of a Heterotrophic Facultative Anaerobic Thermophilic Bacterium, Ardenticatena maritima Strain 110ST.</title>
        <authorList>
            <person name="Kawaichi S."/>
            <person name="Yoshida T."/>
            <person name="Sako Y."/>
            <person name="Nakamura R."/>
        </authorList>
    </citation>
    <scope>NUCLEOTIDE SEQUENCE [LARGE SCALE GENOMIC DNA]</scope>
    <source>
        <strain evidence="14 16">110S</strain>
    </source>
</reference>
<evidence type="ECO:0000313" key="17">
    <source>
        <dbReference type="Proteomes" id="UP000050502"/>
    </source>
</evidence>
<dbReference type="RefSeq" id="WP_054494002.1">
    <property type="nucleotide sequence ID" value="NZ_BBZA01000242.1"/>
</dbReference>
<dbReference type="SUPFAM" id="SSF53659">
    <property type="entry name" value="Isocitrate/Isopropylmalate dehydrogenase-like"/>
    <property type="match status" value="1"/>
</dbReference>
<dbReference type="GO" id="GO:0051287">
    <property type="term" value="F:NAD binding"/>
    <property type="evidence" value="ECO:0007669"/>
    <property type="project" value="InterPro"/>
</dbReference>
<feature type="binding site" evidence="10">
    <location>
        <position position="141"/>
    </location>
    <ligand>
        <name>a divalent metal cation</name>
        <dbReference type="ChEBI" id="CHEBI:60240"/>
    </ligand>
</feature>
<dbReference type="PROSITE" id="PS00331">
    <property type="entry name" value="MALIC_ENZYMES"/>
    <property type="match status" value="1"/>
</dbReference>
<dbReference type="PATRIC" id="fig|872965.6.peg.2050"/>
<dbReference type="InterPro" id="IPR046346">
    <property type="entry name" value="Aminoacid_DH-like_N_sf"/>
</dbReference>
<evidence type="ECO:0000313" key="15">
    <source>
        <dbReference type="EMBL" id="KPL87869.1"/>
    </source>
</evidence>
<feature type="binding site" evidence="11">
    <location>
        <begin position="81"/>
        <end position="88"/>
    </location>
    <ligand>
        <name>NADP(+)</name>
        <dbReference type="ChEBI" id="CHEBI:58349"/>
    </ligand>
</feature>
<accession>A0A0M9UDR1</accession>
<dbReference type="Pfam" id="PF03949">
    <property type="entry name" value="Malic_M"/>
    <property type="match status" value="1"/>
</dbReference>
<gene>
    <name evidence="14" type="ORF">ARMA_2721</name>
    <name evidence="15" type="ORF">SE16_10015</name>
</gene>
<dbReference type="InterPro" id="IPR015884">
    <property type="entry name" value="Malic_enzyme_CS"/>
</dbReference>
<evidence type="ECO:0000256" key="7">
    <source>
        <dbReference type="ARBA" id="ARBA00023002"/>
    </source>
</evidence>
<reference evidence="15 17" key="2">
    <citation type="submission" date="2015-07" db="EMBL/GenBank/DDBJ databases">
        <title>Whole genome sequence of Ardenticatena maritima DSM 23922.</title>
        <authorList>
            <person name="Hemp J."/>
            <person name="Ward L.M."/>
            <person name="Pace L.A."/>
            <person name="Fischer W.W."/>
        </authorList>
    </citation>
    <scope>NUCLEOTIDE SEQUENCE [LARGE SCALE GENOMIC DNA]</scope>
    <source>
        <strain evidence="15 17">110S</strain>
    </source>
</reference>
<reference evidence="16" key="3">
    <citation type="submission" date="2015-08" db="EMBL/GenBank/DDBJ databases">
        <title>Draft Genome Sequence of a Heterotrophic Facultative Anaerobic Bacterium Ardenticatena maritima Strain 110S.</title>
        <authorList>
            <person name="Kawaichi S."/>
            <person name="Yoshida T."/>
            <person name="Sako Y."/>
            <person name="Nakamura R."/>
        </authorList>
    </citation>
    <scope>NUCLEOTIDE SEQUENCE [LARGE SCALE GENOMIC DNA]</scope>
    <source>
        <strain evidence="16">110S</strain>
    </source>
</reference>
<keyword evidence="11" id="KW-0521">NADP</keyword>
<dbReference type="InterPro" id="IPR012302">
    <property type="entry name" value="Malic_NAD-bd"/>
</dbReference>
<feature type="binding site" evidence="10">
    <location>
        <position position="142"/>
    </location>
    <ligand>
        <name>a divalent metal cation</name>
        <dbReference type="ChEBI" id="CHEBI:60240"/>
    </ligand>
</feature>
<name>A0A0M9UDR1_9CHLR</name>
<dbReference type="EC" id="1.1.1.40" evidence="14 15"/>
<dbReference type="Gene3D" id="3.40.50.10380">
    <property type="entry name" value="Malic enzyme, N-terminal domain"/>
    <property type="match status" value="1"/>
</dbReference>
<comment type="caution">
    <text evidence="14">The sequence shown here is derived from an EMBL/GenBank/DDBJ whole genome shotgun (WGS) entry which is preliminary data.</text>
</comment>
<dbReference type="InterPro" id="IPR037062">
    <property type="entry name" value="Malic_N_dom_sf"/>
</dbReference>
<dbReference type="FunCoup" id="A0A0M9UDR1">
    <property type="interactions" value="220"/>
</dbReference>
<evidence type="ECO:0000313" key="14">
    <source>
        <dbReference type="EMBL" id="GAP64298.1"/>
    </source>
</evidence>
<evidence type="ECO:0000259" key="13">
    <source>
        <dbReference type="SMART" id="SM01274"/>
    </source>
</evidence>
<evidence type="ECO:0000313" key="16">
    <source>
        <dbReference type="Proteomes" id="UP000037784"/>
    </source>
</evidence>
<keyword evidence="8" id="KW-0511">Multifunctional enzyme</keyword>
<evidence type="ECO:0000256" key="2">
    <source>
        <dbReference type="ARBA" id="ARBA00001946"/>
    </source>
</evidence>
<comment type="cofactor">
    <cofactor evidence="1">
        <name>Mn(2+)</name>
        <dbReference type="ChEBI" id="CHEBI:29035"/>
    </cofactor>
</comment>
<evidence type="ECO:0000256" key="3">
    <source>
        <dbReference type="ARBA" id="ARBA00007686"/>
    </source>
</evidence>
<dbReference type="InterPro" id="IPR042113">
    <property type="entry name" value="P_AcTrfase_dom1"/>
</dbReference>
<protein>
    <submittedName>
        <fullName evidence="14">Malate dehydrogenase</fullName>
        <ecNumber evidence="14 15">1.1.1.40</ecNumber>
    </submittedName>
    <submittedName>
        <fullName evidence="15">Malic enzyme</fullName>
    </submittedName>
</protein>
<dbReference type="InterPro" id="IPR036291">
    <property type="entry name" value="NAD(P)-bd_dom_sf"/>
</dbReference>
<evidence type="ECO:0000256" key="5">
    <source>
        <dbReference type="ARBA" id="ARBA00008785"/>
    </source>
</evidence>
<dbReference type="CDD" id="cd05311">
    <property type="entry name" value="NAD_bind_2_malic_enz"/>
    <property type="match status" value="1"/>
</dbReference>
<dbReference type="GO" id="GO:0016746">
    <property type="term" value="F:acyltransferase activity"/>
    <property type="evidence" value="ECO:0007669"/>
    <property type="project" value="InterPro"/>
</dbReference>
<dbReference type="PIRSF" id="PIRSF036684">
    <property type="entry name" value="ME_PTA"/>
    <property type="match status" value="1"/>
</dbReference>
<feature type="domain" description="Malic enzyme NAD-binding" evidence="12">
    <location>
        <begin position="168"/>
        <end position="405"/>
    </location>
</feature>
<dbReference type="FunFam" id="3.40.50.10380:FF:000003">
    <property type="entry name" value="NADP-dependent malic enzyme"/>
    <property type="match status" value="1"/>
</dbReference>
<keyword evidence="6 10" id="KW-0479">Metal-binding</keyword>
<dbReference type="SMART" id="SM00919">
    <property type="entry name" value="Malic_M"/>
    <property type="match status" value="1"/>
</dbReference>
<organism evidence="14 16">
    <name type="scientific">Ardenticatena maritima</name>
    <dbReference type="NCBI Taxonomy" id="872965"/>
    <lineage>
        <taxon>Bacteria</taxon>
        <taxon>Bacillati</taxon>
        <taxon>Chloroflexota</taxon>
        <taxon>Ardenticatenia</taxon>
        <taxon>Ardenticatenales</taxon>
        <taxon>Ardenticatenaceae</taxon>
        <taxon>Ardenticatena</taxon>
    </lineage>
</organism>
<feature type="binding site" evidence="11">
    <location>
        <position position="167"/>
    </location>
    <ligand>
        <name>a divalent metal cation</name>
        <dbReference type="ChEBI" id="CHEBI:60240"/>
    </ligand>
</feature>
<dbReference type="InterPro" id="IPR045213">
    <property type="entry name" value="Malic_NAD-bd_bact_type"/>
</dbReference>
<dbReference type="InterPro" id="IPR002505">
    <property type="entry name" value="PTA_PTB"/>
</dbReference>
<feature type="active site" description="Proton acceptor" evidence="9">
    <location>
        <position position="99"/>
    </location>
</feature>
<evidence type="ECO:0000256" key="1">
    <source>
        <dbReference type="ARBA" id="ARBA00001936"/>
    </source>
</evidence>
<dbReference type="GO" id="GO:0004473">
    <property type="term" value="F:malate dehydrogenase (decarboxylating) (NADP+) activity"/>
    <property type="evidence" value="ECO:0007669"/>
    <property type="project" value="UniProtKB-EC"/>
</dbReference>
<dbReference type="Proteomes" id="UP000050502">
    <property type="component" value="Unassembled WGS sequence"/>
</dbReference>
<dbReference type="EMBL" id="BBZA01000242">
    <property type="protein sequence ID" value="GAP64298.1"/>
    <property type="molecule type" value="Genomic_DNA"/>
</dbReference>
<dbReference type="InterPro" id="IPR012188">
    <property type="entry name" value="ME_PTA"/>
</dbReference>
<dbReference type="SMART" id="SM01274">
    <property type="entry name" value="malic"/>
    <property type="match status" value="1"/>
</dbReference>
<evidence type="ECO:0000256" key="11">
    <source>
        <dbReference type="PIRSR" id="PIRSR036684-3"/>
    </source>
</evidence>
<evidence type="ECO:0000256" key="8">
    <source>
        <dbReference type="ARBA" id="ARBA00023268"/>
    </source>
</evidence>
<dbReference type="Gene3D" id="3.40.50.720">
    <property type="entry name" value="NAD(P)-binding Rossmann-like Domain"/>
    <property type="match status" value="1"/>
</dbReference>
<dbReference type="EMBL" id="LGKN01000005">
    <property type="protein sequence ID" value="KPL87869.1"/>
    <property type="molecule type" value="Genomic_DNA"/>
</dbReference>
<dbReference type="STRING" id="872965.SE16_10015"/>
<evidence type="ECO:0000256" key="10">
    <source>
        <dbReference type="PIRSR" id="PIRSR036684-2"/>
    </source>
</evidence>
<dbReference type="Gene3D" id="3.40.50.10950">
    <property type="match status" value="1"/>
</dbReference>
<dbReference type="GO" id="GO:0046872">
    <property type="term" value="F:metal ion binding"/>
    <property type="evidence" value="ECO:0007669"/>
    <property type="project" value="UniProtKB-KW"/>
</dbReference>
<dbReference type="Proteomes" id="UP000037784">
    <property type="component" value="Unassembled WGS sequence"/>
</dbReference>
<keyword evidence="16" id="KW-1185">Reference proteome</keyword>
<comment type="similarity">
    <text evidence="5">Belongs to the malic enzymes family.</text>
</comment>
<dbReference type="InterPro" id="IPR051674">
    <property type="entry name" value="Malate_Decarboxylase"/>
</dbReference>
<dbReference type="AlphaFoldDB" id="A0A0M9UDR1"/>
<dbReference type="SUPFAM" id="SSF51735">
    <property type="entry name" value="NAD(P)-binding Rossmann-fold domains"/>
    <property type="match status" value="1"/>
</dbReference>
<feature type="binding site" evidence="11">
    <location>
        <position position="292"/>
    </location>
    <ligand>
        <name>a divalent metal cation</name>
        <dbReference type="ChEBI" id="CHEBI:60240"/>
    </ligand>
</feature>
<dbReference type="OrthoDB" id="9805787at2"/>
<evidence type="ECO:0000259" key="12">
    <source>
        <dbReference type="SMART" id="SM00919"/>
    </source>
</evidence>
<dbReference type="InterPro" id="IPR012301">
    <property type="entry name" value="Malic_N_dom"/>
</dbReference>
<proteinExistence type="inferred from homology"/>
<keyword evidence="7 14" id="KW-0560">Oxidoreductase</keyword>
<feature type="domain" description="Malic enzyme N-terminal" evidence="13">
    <location>
        <begin position="23"/>
        <end position="156"/>
    </location>
</feature>
<evidence type="ECO:0000256" key="9">
    <source>
        <dbReference type="PIRSR" id="PIRSR036684-1"/>
    </source>
</evidence>
<dbReference type="SUPFAM" id="SSF53223">
    <property type="entry name" value="Aminoacid dehydrogenase-like, N-terminal domain"/>
    <property type="match status" value="1"/>
</dbReference>
<dbReference type="PANTHER" id="PTHR43237:SF4">
    <property type="entry name" value="NADP-DEPENDENT MALIC ENZYME"/>
    <property type="match status" value="1"/>
</dbReference>
<dbReference type="InterPro" id="IPR042112">
    <property type="entry name" value="P_AcTrfase_dom2"/>
</dbReference>
<sequence length="758" mass="83323">MVHQKRSITREEALEYHRLGGRPGKLAIRPTKPLTTQRDLSLAYSPGVAYPVLEIAANPDDVYEYTAKGNLVAVVSNGTAILGLGNRGALAAKPVMEGKAVLFKRFADIDVFDIEVNETDPDAFIRVVAAIAPTFGGINLEDIKAPECFYIEEQLKAMLDIPVFHDDQHGTAIIAAAGLLNGLELVGKRIEEIKMVISGAGAAAIASADLAIKMGVRPENILLVDSRGVIYKGRTEGMNPYKERFAVETDARTLADAVRGADVFYGLSVADILTPEMVKTMAERPLIFAMANPDPEIKYEVAREVRPDAIIATGRSDYPNQINNVLGFPFIFRGALDVRARAINDEMKLAAAYALAALAKEDVPDAVLRAYNLENLQFGPEYIIPKPFDPRVLLWVAPAVAKAAIESGVARRPLDIDEYRELLMLRQGKAQEVRQFILHQARRSQGKVRLAFAEGDHPKIIRAAAQVADERIAHPILIGNEARIHATVERLGLSFDYTVVDPDTFPKRDEYARVFYELRQRKGVTYEKARKMMHERNILAPMMVKMGDADACISGLTYEYPEVIRPALQIHHTRPESRLVAGVYIIIVDEKVYLFTDATVNIEPSAEDLADIAILAADFATHIGLEPRVAMLSFSNFGSTQHPLAQKVARAVELVRQRRPDLAIDGEMQADTAVVPELVEERYPFSRVKDANVLVFPSLEAANTAYKLLIRLGHAEAIGPILLGTGAPVHVIQTGDDVRNIANMAAVAVVDALTRQEA</sequence>
<dbReference type="Pfam" id="PF01515">
    <property type="entry name" value="PTA_PTB"/>
    <property type="match status" value="1"/>
</dbReference>
<evidence type="ECO:0000256" key="4">
    <source>
        <dbReference type="ARBA" id="ARBA00008756"/>
    </source>
</evidence>
<dbReference type="Pfam" id="PF00390">
    <property type="entry name" value="malic"/>
    <property type="match status" value="1"/>
</dbReference>
<comment type="similarity">
    <text evidence="4">In the C-terminal section; belongs to the phosphate acetyltransferase and butyryltransferase family.</text>
</comment>
<comment type="cofactor">
    <cofactor evidence="2">
        <name>Mg(2+)</name>
        <dbReference type="ChEBI" id="CHEBI:18420"/>
    </cofactor>
</comment>
<dbReference type="Gene3D" id="3.40.50.10750">
    <property type="entry name" value="Isocitrate/Isopropylmalate dehydrogenase-like"/>
    <property type="match status" value="1"/>
</dbReference>